<gene>
    <name evidence="4" type="ORF">A3C04_02390</name>
</gene>
<dbReference type="EMBL" id="MHTV01000042">
    <property type="protein sequence ID" value="OHA65741.1"/>
    <property type="molecule type" value="Genomic_DNA"/>
</dbReference>
<dbReference type="SUPFAM" id="SSF47336">
    <property type="entry name" value="ACP-like"/>
    <property type="match status" value="1"/>
</dbReference>
<dbReference type="Proteomes" id="UP000178092">
    <property type="component" value="Unassembled WGS sequence"/>
</dbReference>
<dbReference type="Gene3D" id="1.10.1200.10">
    <property type="entry name" value="ACP-like"/>
    <property type="match status" value="1"/>
</dbReference>
<dbReference type="InterPro" id="IPR009081">
    <property type="entry name" value="PP-bd_ACP"/>
</dbReference>
<dbReference type="InterPro" id="IPR036736">
    <property type="entry name" value="ACP-like_sf"/>
</dbReference>
<dbReference type="InterPro" id="IPR006162">
    <property type="entry name" value="Ppantetheine_attach_site"/>
</dbReference>
<keyword evidence="1" id="KW-0596">Phosphopantetheine</keyword>
<name>A0A1G2R0X8_9BACT</name>
<keyword evidence="2" id="KW-0597">Phosphoprotein</keyword>
<organism evidence="4 5">
    <name type="scientific">Candidatus Wildermuthbacteria bacterium RIFCSPHIGHO2_02_FULL_45_25</name>
    <dbReference type="NCBI Taxonomy" id="1802450"/>
    <lineage>
        <taxon>Bacteria</taxon>
        <taxon>Candidatus Wildermuthiibacteriota</taxon>
    </lineage>
</organism>
<comment type="caution">
    <text evidence="4">The sequence shown here is derived from an EMBL/GenBank/DDBJ whole genome shotgun (WGS) entry which is preliminary data.</text>
</comment>
<feature type="domain" description="Carrier" evidence="3">
    <location>
        <begin position="44"/>
        <end position="127"/>
    </location>
</feature>
<reference evidence="4 5" key="1">
    <citation type="journal article" date="2016" name="Nat. Commun.">
        <title>Thousands of microbial genomes shed light on interconnected biogeochemical processes in an aquifer system.</title>
        <authorList>
            <person name="Anantharaman K."/>
            <person name="Brown C.T."/>
            <person name="Hug L.A."/>
            <person name="Sharon I."/>
            <person name="Castelle C.J."/>
            <person name="Probst A.J."/>
            <person name="Thomas B.C."/>
            <person name="Singh A."/>
            <person name="Wilkins M.J."/>
            <person name="Karaoz U."/>
            <person name="Brodie E.L."/>
            <person name="Williams K.H."/>
            <person name="Hubbard S.S."/>
            <person name="Banfield J.F."/>
        </authorList>
    </citation>
    <scope>NUCLEOTIDE SEQUENCE [LARGE SCALE GENOMIC DNA]</scope>
</reference>
<evidence type="ECO:0000259" key="3">
    <source>
        <dbReference type="PROSITE" id="PS50075"/>
    </source>
</evidence>
<evidence type="ECO:0000313" key="5">
    <source>
        <dbReference type="Proteomes" id="UP000178092"/>
    </source>
</evidence>
<accession>A0A1G2R0X8</accession>
<protein>
    <recommendedName>
        <fullName evidence="3">Carrier domain-containing protein</fullName>
    </recommendedName>
</protein>
<sequence>MKDIAGSFRIEGFHREYARISFIIDKVALKVYSSASFFRRVDMPEIERRVIEVIQEHCSPADVPGMRSVHPTDLLADLGIDSLNLVQLVEALQETFMQSGRRFQIPHKNAFGFESVADIIEYVKGVLELS</sequence>
<dbReference type="PROSITE" id="PS00012">
    <property type="entry name" value="PHOSPHOPANTETHEINE"/>
    <property type="match status" value="1"/>
</dbReference>
<evidence type="ECO:0000256" key="2">
    <source>
        <dbReference type="ARBA" id="ARBA00022553"/>
    </source>
</evidence>
<evidence type="ECO:0000313" key="4">
    <source>
        <dbReference type="EMBL" id="OHA65741.1"/>
    </source>
</evidence>
<proteinExistence type="predicted"/>
<dbReference type="Pfam" id="PF00550">
    <property type="entry name" value="PP-binding"/>
    <property type="match status" value="1"/>
</dbReference>
<dbReference type="AlphaFoldDB" id="A0A1G2R0X8"/>
<evidence type="ECO:0000256" key="1">
    <source>
        <dbReference type="ARBA" id="ARBA00022450"/>
    </source>
</evidence>
<dbReference type="PROSITE" id="PS50075">
    <property type="entry name" value="CARRIER"/>
    <property type="match status" value="1"/>
</dbReference>